<comment type="similarity">
    <text evidence="2 9">Belongs to the nucleoporin Nup85 family.</text>
</comment>
<dbReference type="EMBL" id="MCGE01000004">
    <property type="protein sequence ID" value="ORZ22360.1"/>
    <property type="molecule type" value="Genomic_DNA"/>
</dbReference>
<dbReference type="STRING" id="90262.A0A1X2IUB1"/>
<feature type="region of interest" description="Disordered" evidence="10">
    <location>
        <begin position="198"/>
        <end position="218"/>
    </location>
</feature>
<keyword evidence="3 9" id="KW-0813">Transport</keyword>
<keyword evidence="9" id="KW-0472">Membrane</keyword>
<keyword evidence="7 9" id="KW-0906">Nuclear pore complex</keyword>
<evidence type="ECO:0000256" key="6">
    <source>
        <dbReference type="ARBA" id="ARBA00023010"/>
    </source>
</evidence>
<sequence length="665" mass="77079">MVESIFDCSQSSSNMYRKRLKFYSDTAQVFRLLHGIQSTKTTTVKQLRNLNSSSSLDAFVNVYSALLHDYYDTIKYDKGKEATLERISYQKVIVVWKLLEILFFSEFKKGANYCYSTKLMTWLNYFDKRGLLQFDIQGVFNSNIPSKHTSFWPMVYKLILRGELDPLQQLFDVASQRVTDPYDKSVLQTLAKMIRSFPKTTSTSSNSNSNNITRNDNDGEQHIANERKMWTQHAIGDLRLISAFKTARPEFVTHATTIMNMLSGDTTTLCHTATSSIEAIVASLYYYNYGDETTAFKSITMKTINILAQRVVDLRKQDNNEQDQHVGLLALLKGNIYQAMEECAQLDWWLLAHMSDIMDRYTLQRQQNRLDDDDDDSNGIFGGEPLYLHIGGQQQMAEMETRVFFLLSYANTLVVQDSMWHTAFDYMGTCGVLGRSEINKAINKIPMTDDNVALEVAEYCTRNGLFEQRQRIYEEKATELDQRQCYTSAIRYYCLAGKYERIDGIFKDILLRFCQDPQRQLEAFDHLDPLYKAKCDGPQARFYFRFYDMRMMYKECKQSESRNIAIDLILSPDSPDYLVPLVFVESAVLMEQCQDALPSEVIAQLYHRLKTIVTRDNKEGSELLRIYLGRPRIDDESISNSEIMDSLFDVFKFILDRQSTPFYGQ</sequence>
<dbReference type="GO" id="GO:0045893">
    <property type="term" value="P:positive regulation of DNA-templated transcription"/>
    <property type="evidence" value="ECO:0007669"/>
    <property type="project" value="TreeGrafter"/>
</dbReference>
<evidence type="ECO:0000256" key="2">
    <source>
        <dbReference type="ARBA" id="ARBA00005573"/>
    </source>
</evidence>
<evidence type="ECO:0000256" key="10">
    <source>
        <dbReference type="SAM" id="MobiDB-lite"/>
    </source>
</evidence>
<keyword evidence="12" id="KW-1185">Reference proteome</keyword>
<evidence type="ECO:0000256" key="1">
    <source>
        <dbReference type="ARBA" id="ARBA00004567"/>
    </source>
</evidence>
<dbReference type="PANTHER" id="PTHR13373:SF21">
    <property type="entry name" value="NUCLEAR PORE COMPLEX PROTEIN NUP85"/>
    <property type="match status" value="1"/>
</dbReference>
<evidence type="ECO:0000256" key="3">
    <source>
        <dbReference type="ARBA" id="ARBA00022448"/>
    </source>
</evidence>
<dbReference type="GO" id="GO:0006406">
    <property type="term" value="P:mRNA export from nucleus"/>
    <property type="evidence" value="ECO:0007669"/>
    <property type="project" value="TreeGrafter"/>
</dbReference>
<name>A0A1X2IUB1_9FUNG</name>
<comment type="caution">
    <text evidence="11">The sequence shown here is derived from an EMBL/GenBank/DDBJ whole genome shotgun (WGS) entry which is preliminary data.</text>
</comment>
<proteinExistence type="inferred from homology"/>
<reference evidence="11 12" key="1">
    <citation type="submission" date="2016-07" db="EMBL/GenBank/DDBJ databases">
        <title>Pervasive Adenine N6-methylation of Active Genes in Fungi.</title>
        <authorList>
            <consortium name="DOE Joint Genome Institute"/>
            <person name="Mondo S.J."/>
            <person name="Dannebaum R.O."/>
            <person name="Kuo R.C."/>
            <person name="Labutti K."/>
            <person name="Haridas S."/>
            <person name="Kuo A."/>
            <person name="Salamov A."/>
            <person name="Ahrendt S.R."/>
            <person name="Lipzen A."/>
            <person name="Sullivan W."/>
            <person name="Andreopoulos W.B."/>
            <person name="Clum A."/>
            <person name="Lindquist E."/>
            <person name="Daum C."/>
            <person name="Ramamoorthy G.K."/>
            <person name="Gryganskyi A."/>
            <person name="Culley D."/>
            <person name="Magnuson J.K."/>
            <person name="James T.Y."/>
            <person name="O'Malley M.A."/>
            <person name="Stajich J.E."/>
            <person name="Spatafora J.W."/>
            <person name="Visel A."/>
            <person name="Grigoriev I.V."/>
        </authorList>
    </citation>
    <scope>NUCLEOTIDE SEQUENCE [LARGE SCALE GENOMIC DNA]</scope>
    <source>
        <strain evidence="11 12">NRRL 1336</strain>
    </source>
</reference>
<gene>
    <name evidence="11" type="ORF">BCR42DRAFT_447676</name>
</gene>
<comment type="subunit">
    <text evidence="9">Component of the nuclear pore complex (NPC).</text>
</comment>
<evidence type="ECO:0000256" key="4">
    <source>
        <dbReference type="ARBA" id="ARBA00022816"/>
    </source>
</evidence>
<dbReference type="GO" id="GO:0031965">
    <property type="term" value="C:nuclear membrane"/>
    <property type="evidence" value="ECO:0007669"/>
    <property type="project" value="UniProtKB-UniRule"/>
</dbReference>
<dbReference type="InterPro" id="IPR011502">
    <property type="entry name" value="Nucleoporin_Nup85"/>
</dbReference>
<comment type="subcellular location">
    <subcellularLocation>
        <location evidence="1 9">Nucleus</location>
        <location evidence="1 9">Nuclear pore complex</location>
    </subcellularLocation>
</comment>
<keyword evidence="5 9" id="KW-0653">Protein transport</keyword>
<dbReference type="GO" id="GO:0031080">
    <property type="term" value="C:nuclear pore outer ring"/>
    <property type="evidence" value="ECO:0007669"/>
    <property type="project" value="TreeGrafter"/>
</dbReference>
<evidence type="ECO:0000313" key="12">
    <source>
        <dbReference type="Proteomes" id="UP000193560"/>
    </source>
</evidence>
<organism evidence="11 12">
    <name type="scientific">Absidia repens</name>
    <dbReference type="NCBI Taxonomy" id="90262"/>
    <lineage>
        <taxon>Eukaryota</taxon>
        <taxon>Fungi</taxon>
        <taxon>Fungi incertae sedis</taxon>
        <taxon>Mucoromycota</taxon>
        <taxon>Mucoromycotina</taxon>
        <taxon>Mucoromycetes</taxon>
        <taxon>Mucorales</taxon>
        <taxon>Cunninghamellaceae</taxon>
        <taxon>Absidia</taxon>
    </lineage>
</organism>
<keyword evidence="8 9" id="KW-0539">Nucleus</keyword>
<dbReference type="PANTHER" id="PTHR13373">
    <property type="entry name" value="FROUNT PROTEIN-RELATED"/>
    <property type="match status" value="1"/>
</dbReference>
<dbReference type="Proteomes" id="UP000193560">
    <property type="component" value="Unassembled WGS sequence"/>
</dbReference>
<evidence type="ECO:0000256" key="9">
    <source>
        <dbReference type="RuleBase" id="RU365073"/>
    </source>
</evidence>
<keyword evidence="4 9" id="KW-0509">mRNA transport</keyword>
<feature type="compositionally biased region" description="Low complexity" evidence="10">
    <location>
        <begin position="200"/>
        <end position="214"/>
    </location>
</feature>
<keyword evidence="6 9" id="KW-0811">Translocation</keyword>
<dbReference type="AlphaFoldDB" id="A0A1X2IUB1"/>
<dbReference type="GO" id="GO:0017056">
    <property type="term" value="F:structural constituent of nuclear pore"/>
    <property type="evidence" value="ECO:0007669"/>
    <property type="project" value="TreeGrafter"/>
</dbReference>
<dbReference type="OrthoDB" id="17644at2759"/>
<comment type="function">
    <text evidence="9">Functions as a component of the nuclear pore complex (NPC).</text>
</comment>
<dbReference type="Pfam" id="PF07575">
    <property type="entry name" value="Nucleopor_Nup85"/>
    <property type="match status" value="1"/>
</dbReference>
<protein>
    <recommendedName>
        <fullName evidence="9">Nuclear pore complex protein Nup85</fullName>
    </recommendedName>
</protein>
<dbReference type="GO" id="GO:0006606">
    <property type="term" value="P:protein import into nucleus"/>
    <property type="evidence" value="ECO:0007669"/>
    <property type="project" value="TreeGrafter"/>
</dbReference>
<evidence type="ECO:0000256" key="7">
    <source>
        <dbReference type="ARBA" id="ARBA00023132"/>
    </source>
</evidence>
<evidence type="ECO:0000256" key="8">
    <source>
        <dbReference type="ARBA" id="ARBA00023242"/>
    </source>
</evidence>
<evidence type="ECO:0000256" key="5">
    <source>
        <dbReference type="ARBA" id="ARBA00022927"/>
    </source>
</evidence>
<accession>A0A1X2IUB1</accession>
<evidence type="ECO:0000313" key="11">
    <source>
        <dbReference type="EMBL" id="ORZ22360.1"/>
    </source>
</evidence>